<dbReference type="RefSeq" id="WP_256328938.1">
    <property type="nucleotide sequence ID" value="NZ_FNHU01000001.1"/>
</dbReference>
<dbReference type="AlphaFoldDB" id="A0A1G9RWS7"/>
<proteinExistence type="predicted"/>
<evidence type="ECO:0000256" key="1">
    <source>
        <dbReference type="SAM" id="MobiDB-lite"/>
    </source>
</evidence>
<name>A0A1G9RWS7_9ACTO</name>
<dbReference type="EMBL" id="FNHU01000001">
    <property type="protein sequence ID" value="SDM27676.1"/>
    <property type="molecule type" value="Genomic_DNA"/>
</dbReference>
<organism evidence="2 3">
    <name type="scientific">Actinomyces ruminicola</name>
    <dbReference type="NCBI Taxonomy" id="332524"/>
    <lineage>
        <taxon>Bacteria</taxon>
        <taxon>Bacillati</taxon>
        <taxon>Actinomycetota</taxon>
        <taxon>Actinomycetes</taxon>
        <taxon>Actinomycetales</taxon>
        <taxon>Actinomycetaceae</taxon>
        <taxon>Actinomyces</taxon>
    </lineage>
</organism>
<accession>A0A1G9RWS7</accession>
<evidence type="ECO:0000313" key="3">
    <source>
        <dbReference type="Proteomes" id="UP000199671"/>
    </source>
</evidence>
<feature type="compositionally biased region" description="Polar residues" evidence="1">
    <location>
        <begin position="1"/>
        <end position="15"/>
    </location>
</feature>
<sequence>MSEPQGTTPMRSQGQAPPASALPDFFTAGADLAATLPNTALSTVGSFPVGRADTQHLLLLADDVTVDEVEALALSQDENAGWVGASRLQVAPGAELQGPWDVDAELRRVLQLPDWTAQAMILDCPPQRSGALPTALAGIDPLTDAFPLAQPAGTELLALTRLRAIARRLAGALRLAGDPSEPGGRTVPVLVTPDPEQSTTLTVYSPVWIVPDGVVALTEPVAAGARLRLQAEPVPGPTGLAAIPREELVRLSETIGEDVLDAAWRAAERRRREQQDEEARARAAGTQVEELRDGYGVVADVDSSHPDWGGIEIRVQAAEEVPLVVRGEAWSRGGVITYQVVWTPLDPADAHREELPDGVRQARSAARTLIEDVAAALLAAAGGVAVDDDGFLVGL</sequence>
<evidence type="ECO:0000313" key="2">
    <source>
        <dbReference type="EMBL" id="SDM27676.1"/>
    </source>
</evidence>
<dbReference type="Proteomes" id="UP000199671">
    <property type="component" value="Unassembled WGS sequence"/>
</dbReference>
<gene>
    <name evidence="2" type="ORF">SAMN04487766_101186</name>
</gene>
<protein>
    <submittedName>
        <fullName evidence="2">Uncharacterized protein</fullName>
    </submittedName>
</protein>
<feature type="region of interest" description="Disordered" evidence="1">
    <location>
        <begin position="1"/>
        <end position="23"/>
    </location>
</feature>
<reference evidence="2 3" key="1">
    <citation type="submission" date="2016-10" db="EMBL/GenBank/DDBJ databases">
        <authorList>
            <person name="de Groot N.N."/>
        </authorList>
    </citation>
    <scope>NUCLEOTIDE SEQUENCE [LARGE SCALE GENOMIC DNA]</scope>
    <source>
        <strain evidence="2 3">KPR-7B</strain>
    </source>
</reference>